<gene>
    <name evidence="1" type="ORF">CHS0354_030450</name>
</gene>
<accession>A0AAE0W5C2</accession>
<evidence type="ECO:0000313" key="2">
    <source>
        <dbReference type="Proteomes" id="UP001195483"/>
    </source>
</evidence>
<name>A0AAE0W5C2_9BIVA</name>
<proteinExistence type="predicted"/>
<keyword evidence="2" id="KW-1185">Reference proteome</keyword>
<dbReference type="EMBL" id="JAEAOA010001812">
    <property type="protein sequence ID" value="KAK3602101.1"/>
    <property type="molecule type" value="Genomic_DNA"/>
</dbReference>
<reference evidence="1" key="1">
    <citation type="journal article" date="2021" name="Genome Biol. Evol.">
        <title>A High-Quality Reference Genome for a Parasitic Bivalve with Doubly Uniparental Inheritance (Bivalvia: Unionida).</title>
        <authorList>
            <person name="Smith C.H."/>
        </authorList>
    </citation>
    <scope>NUCLEOTIDE SEQUENCE</scope>
    <source>
        <strain evidence="1">CHS0354</strain>
    </source>
</reference>
<organism evidence="1 2">
    <name type="scientific">Potamilus streckersoni</name>
    <dbReference type="NCBI Taxonomy" id="2493646"/>
    <lineage>
        <taxon>Eukaryota</taxon>
        <taxon>Metazoa</taxon>
        <taxon>Spiralia</taxon>
        <taxon>Lophotrochozoa</taxon>
        <taxon>Mollusca</taxon>
        <taxon>Bivalvia</taxon>
        <taxon>Autobranchia</taxon>
        <taxon>Heteroconchia</taxon>
        <taxon>Palaeoheterodonta</taxon>
        <taxon>Unionida</taxon>
        <taxon>Unionoidea</taxon>
        <taxon>Unionidae</taxon>
        <taxon>Ambleminae</taxon>
        <taxon>Lampsilini</taxon>
        <taxon>Potamilus</taxon>
    </lineage>
</organism>
<reference evidence="1" key="3">
    <citation type="submission" date="2023-05" db="EMBL/GenBank/DDBJ databases">
        <authorList>
            <person name="Smith C.H."/>
        </authorList>
    </citation>
    <scope>NUCLEOTIDE SEQUENCE</scope>
    <source>
        <strain evidence="1">CHS0354</strain>
        <tissue evidence="1">Mantle</tissue>
    </source>
</reference>
<sequence>MWTSGRTPKPIPEFNSSSKSTCVRCLDGTSYSESHSKLMPEIHSNIKVHATTASNYGQQLTGLDYEVFTLLSITILDLDTIA</sequence>
<reference evidence="1" key="2">
    <citation type="journal article" date="2021" name="Genome Biol. Evol.">
        <title>Developing a high-quality reference genome for a parasitic bivalve with doubly uniparental inheritance (Bivalvia: Unionida).</title>
        <authorList>
            <person name="Smith C.H."/>
        </authorList>
    </citation>
    <scope>NUCLEOTIDE SEQUENCE</scope>
    <source>
        <strain evidence="1">CHS0354</strain>
        <tissue evidence="1">Mantle</tissue>
    </source>
</reference>
<comment type="caution">
    <text evidence="1">The sequence shown here is derived from an EMBL/GenBank/DDBJ whole genome shotgun (WGS) entry which is preliminary data.</text>
</comment>
<dbReference type="Proteomes" id="UP001195483">
    <property type="component" value="Unassembled WGS sequence"/>
</dbReference>
<dbReference type="AlphaFoldDB" id="A0AAE0W5C2"/>
<protein>
    <submittedName>
        <fullName evidence="1">Uncharacterized protein</fullName>
    </submittedName>
</protein>
<evidence type="ECO:0000313" key="1">
    <source>
        <dbReference type="EMBL" id="KAK3602101.1"/>
    </source>
</evidence>